<evidence type="ECO:0000313" key="6">
    <source>
        <dbReference type="EMBL" id="ALV08798.1"/>
    </source>
</evidence>
<dbReference type="GO" id="GO:0045893">
    <property type="term" value="P:positive regulation of DNA-templated transcription"/>
    <property type="evidence" value="ECO:0007669"/>
    <property type="project" value="InterPro"/>
</dbReference>
<keyword evidence="4" id="KW-0238">DNA-binding</keyword>
<evidence type="ECO:0000256" key="5">
    <source>
        <dbReference type="ARBA" id="ARBA00023163"/>
    </source>
</evidence>
<keyword evidence="7" id="KW-1185">Reference proteome</keyword>
<dbReference type="NCBIfam" id="TIGR02044">
    <property type="entry name" value="CueR"/>
    <property type="match status" value="1"/>
</dbReference>
<dbReference type="CDD" id="cd01108">
    <property type="entry name" value="HTH_CueR"/>
    <property type="match status" value="1"/>
</dbReference>
<dbReference type="SMART" id="SM00422">
    <property type="entry name" value="HTH_MERR"/>
    <property type="match status" value="1"/>
</dbReference>
<dbReference type="PRINTS" id="PR00040">
    <property type="entry name" value="HTHMERR"/>
</dbReference>
<evidence type="ECO:0000313" key="7">
    <source>
        <dbReference type="Proteomes" id="UP000060699"/>
    </source>
</evidence>
<proteinExistence type="predicted"/>
<dbReference type="SUPFAM" id="SSF46955">
    <property type="entry name" value="Putative DNA-binding domain"/>
    <property type="match status" value="1"/>
</dbReference>
<dbReference type="InterPro" id="IPR000551">
    <property type="entry name" value="MerR-type_HTH_dom"/>
</dbReference>
<evidence type="ECO:0000256" key="2">
    <source>
        <dbReference type="ARBA" id="ARBA00022490"/>
    </source>
</evidence>
<protein>
    <submittedName>
        <fullName evidence="6">Transcriptional regulator, MerR family</fullName>
    </submittedName>
</protein>
<dbReference type="PANTHER" id="PTHR30204:SF94">
    <property type="entry name" value="HEAVY METAL-DEPENDENT TRANSCRIPTIONAL REGULATOR HI_0293-RELATED"/>
    <property type="match status" value="1"/>
</dbReference>
<dbReference type="GO" id="GO:0005507">
    <property type="term" value="F:copper ion binding"/>
    <property type="evidence" value="ECO:0007669"/>
    <property type="project" value="InterPro"/>
</dbReference>
<dbReference type="PATRIC" id="fig|76731.3.peg.4462"/>
<dbReference type="STRING" id="76731.RD2015_4355"/>
<dbReference type="InterPro" id="IPR015358">
    <property type="entry name" value="Tscrpt_reg_MerR_DNA-bd"/>
</dbReference>
<sequence>MSAMPPVKDSGTGPAGAPVHPEARWTIKEAAERSGVSAKMLRHYEQLGLLPPVARTEAGYRLYGEREVHLLRFIRRARDLGFSMAEITELLALWRNRRRASAQVKRIAQTHIADLDRRLAEMQAMRRTLAELADCCRGDDRPDCPILDDLAEGGSR</sequence>
<keyword evidence="5" id="KW-0804">Transcription</keyword>
<dbReference type="InterPro" id="IPR009061">
    <property type="entry name" value="DNA-bd_dom_put_sf"/>
</dbReference>
<organism evidence="6 7">
    <name type="scientific">Roseateles depolymerans</name>
    <dbReference type="NCBI Taxonomy" id="76731"/>
    <lineage>
        <taxon>Bacteria</taxon>
        <taxon>Pseudomonadati</taxon>
        <taxon>Pseudomonadota</taxon>
        <taxon>Betaproteobacteria</taxon>
        <taxon>Burkholderiales</taxon>
        <taxon>Sphaerotilaceae</taxon>
        <taxon>Roseateles</taxon>
    </lineage>
</organism>
<keyword evidence="2" id="KW-0963">Cytoplasm</keyword>
<reference evidence="6 7" key="1">
    <citation type="submission" date="2015-12" db="EMBL/GenBank/DDBJ databases">
        <title>Complete genome of Roseateles depolymerans KCTC 42856.</title>
        <authorList>
            <person name="Kim K.M."/>
        </authorList>
    </citation>
    <scope>NUCLEOTIDE SEQUENCE [LARGE SCALE GENOMIC DNA]</scope>
    <source>
        <strain evidence="6 7">KCTC 42856</strain>
    </source>
</reference>
<dbReference type="Proteomes" id="UP000060699">
    <property type="component" value="Chromosome"/>
</dbReference>
<keyword evidence="3" id="KW-0805">Transcription regulation</keyword>
<accession>A0A0U3LBN8</accession>
<dbReference type="PROSITE" id="PS50937">
    <property type="entry name" value="HTH_MERR_2"/>
    <property type="match status" value="1"/>
</dbReference>
<dbReference type="InterPro" id="IPR011789">
    <property type="entry name" value="CueR"/>
</dbReference>
<dbReference type="InterPro" id="IPR047057">
    <property type="entry name" value="MerR_fam"/>
</dbReference>
<dbReference type="GO" id="GO:0003677">
    <property type="term" value="F:DNA binding"/>
    <property type="evidence" value="ECO:0007669"/>
    <property type="project" value="UniProtKB-KW"/>
</dbReference>
<dbReference type="AlphaFoldDB" id="A0A0U3LBN8"/>
<dbReference type="KEGG" id="rdp:RD2015_4355"/>
<name>A0A0U3LBN8_9BURK</name>
<dbReference type="Gene3D" id="1.10.1660.10">
    <property type="match status" value="1"/>
</dbReference>
<evidence type="ECO:0000256" key="3">
    <source>
        <dbReference type="ARBA" id="ARBA00023015"/>
    </source>
</evidence>
<evidence type="ECO:0000256" key="4">
    <source>
        <dbReference type="ARBA" id="ARBA00023125"/>
    </source>
</evidence>
<dbReference type="GO" id="GO:0005737">
    <property type="term" value="C:cytoplasm"/>
    <property type="evidence" value="ECO:0007669"/>
    <property type="project" value="UniProtKB-SubCell"/>
</dbReference>
<dbReference type="Pfam" id="PF09278">
    <property type="entry name" value="MerR-DNA-bind"/>
    <property type="match status" value="1"/>
</dbReference>
<dbReference type="PANTHER" id="PTHR30204">
    <property type="entry name" value="REDOX-CYCLING DRUG-SENSING TRANSCRIPTIONAL ACTIVATOR SOXR"/>
    <property type="match status" value="1"/>
</dbReference>
<dbReference type="Pfam" id="PF00376">
    <property type="entry name" value="MerR"/>
    <property type="match status" value="1"/>
</dbReference>
<dbReference type="GO" id="GO:0003700">
    <property type="term" value="F:DNA-binding transcription factor activity"/>
    <property type="evidence" value="ECO:0007669"/>
    <property type="project" value="InterPro"/>
</dbReference>
<gene>
    <name evidence="6" type="ORF">RD2015_4355</name>
</gene>
<comment type="subcellular location">
    <subcellularLocation>
        <location evidence="1">Cytoplasm</location>
    </subcellularLocation>
</comment>
<dbReference type="EMBL" id="CP013729">
    <property type="protein sequence ID" value="ALV08798.1"/>
    <property type="molecule type" value="Genomic_DNA"/>
</dbReference>
<evidence type="ECO:0000256" key="1">
    <source>
        <dbReference type="ARBA" id="ARBA00004496"/>
    </source>
</evidence>